<evidence type="ECO:0000256" key="1">
    <source>
        <dbReference type="SAM" id="MobiDB-lite"/>
    </source>
</evidence>
<evidence type="ECO:0000259" key="2">
    <source>
        <dbReference type="PROSITE" id="PS51379"/>
    </source>
</evidence>
<evidence type="ECO:0000313" key="3">
    <source>
        <dbReference type="EMBL" id="EPS38814.1"/>
    </source>
</evidence>
<dbReference type="Gene3D" id="2.60.120.260">
    <property type="entry name" value="Galactose-binding domain-like"/>
    <property type="match status" value="1"/>
</dbReference>
<keyword evidence="4" id="KW-1185">Reference proteome</keyword>
<feature type="domain" description="4Fe-4S ferredoxin-type" evidence="2">
    <location>
        <begin position="631"/>
        <end position="662"/>
    </location>
</feature>
<dbReference type="OrthoDB" id="439917at2759"/>
<feature type="compositionally biased region" description="Low complexity" evidence="1">
    <location>
        <begin position="127"/>
        <end position="162"/>
    </location>
</feature>
<reference evidence="4" key="2">
    <citation type="submission" date="2013-04" db="EMBL/GenBank/DDBJ databases">
        <title>Genomic mechanisms accounting for the adaptation to parasitism in nematode-trapping fungi.</title>
        <authorList>
            <person name="Ahren D.G."/>
        </authorList>
    </citation>
    <scope>NUCLEOTIDE SEQUENCE [LARGE SCALE GENOMIC DNA]</scope>
    <source>
        <strain evidence="4">CBS 200.50</strain>
    </source>
</reference>
<evidence type="ECO:0000313" key="4">
    <source>
        <dbReference type="Proteomes" id="UP000015100"/>
    </source>
</evidence>
<dbReference type="OMA" id="RCATEKG"/>
<dbReference type="eggNOG" id="ENOG502S65Q">
    <property type="taxonomic scope" value="Eukaryota"/>
</dbReference>
<organism evidence="3 4">
    <name type="scientific">Dactylellina haptotyla (strain CBS 200.50)</name>
    <name type="common">Nematode-trapping fungus</name>
    <name type="synonym">Monacrosporium haptotylum</name>
    <dbReference type="NCBI Taxonomy" id="1284197"/>
    <lineage>
        <taxon>Eukaryota</taxon>
        <taxon>Fungi</taxon>
        <taxon>Dikarya</taxon>
        <taxon>Ascomycota</taxon>
        <taxon>Pezizomycotina</taxon>
        <taxon>Orbiliomycetes</taxon>
        <taxon>Orbiliales</taxon>
        <taxon>Orbiliaceae</taxon>
        <taxon>Dactylellina</taxon>
    </lineage>
</organism>
<comment type="caution">
    <text evidence="3">The sequence shown here is derived from an EMBL/GenBank/DDBJ whole genome shotgun (WGS) entry which is preliminary data.</text>
</comment>
<proteinExistence type="predicted"/>
<feature type="region of interest" description="Disordered" evidence="1">
    <location>
        <begin position="127"/>
        <end position="165"/>
    </location>
</feature>
<dbReference type="STRING" id="1284197.S8A7L9"/>
<dbReference type="Proteomes" id="UP000015100">
    <property type="component" value="Unassembled WGS sequence"/>
</dbReference>
<accession>S8A7L9</accession>
<sequence>MLKSVADQQFTASSTTITWWDRGCWTVPTTCAQPTTSTTTTTSRTTTTTTTTTRTTTSTTKSLVCNADLVLRAVKAKGAAATSFCRSYTTAVATPGQSYPAYLTSWSTAPARISSACTCLSIPPTTTTTTTTTPPTTTTTTTTTTTSTTTTTTTTSTSTSTTDPPQVIDSTDTAWLATYTWSEDLLPTFTSFALYDESIIQQPPYPSSTTVDVIPTFTPVDPGCFFDPTKLDTVYGVTVRDQDNNLIDFVVQKDSNVFSELGDPNFATEEEADAWTAPLFRFAHPSGAPSGFFDLVIETASGNRFIALEISTGNLLVSDASSNGPTSITFNSKSVAKFQIISGGQTYVLAALESGVLQAVQGTETIFLRAIPDIQINLKRRGKGNQGGNPRCPSLPNSYAILRGGARGTPSITDCGQGNTVGLTGFGAILRSTCRDLNNCYDDCSKTWEECNDAFRGAMTDYTKCQGLNWKNGDQGKCKNIVKNNVDNVLYGGQGRNNFNQANADRCTCVCDNGGSVCNSQCVTSAFFTSKSNCGACGRTCPDNLICNSSRNCDCDWGTLGTNNPNNCGVCGRRCATEKGIVCSNGNCVCPFDTQTNNNNCGACGNICPTGTHCSGGQCVCDKDQCGSTCLNLRVNPNNCGSCGNVCSSGICKDGACWTPPSSGPVCIPQEIVINGGFDGGTIAPWTGPFSTGITSGSIQNDPKSLADSPYSLQIILPQSAVKYYQSAHMYQNVQICVGTKYGVNFKARIERPNQFRGACQVHILVPNGQYQTYDINIDQQDFTNYYFEFTAAEYVEPGSPYQFWQSIVSTDGVTGTVNLDFMHGCYGGSSGGGLFRWDSISIAPA</sequence>
<feature type="compositionally biased region" description="Low complexity" evidence="1">
    <location>
        <begin position="35"/>
        <end position="53"/>
    </location>
</feature>
<name>S8A7L9_DACHA</name>
<gene>
    <name evidence="3" type="ORF">H072_7398</name>
</gene>
<reference evidence="3 4" key="1">
    <citation type="journal article" date="2013" name="PLoS Genet.">
        <title>Genomic mechanisms accounting for the adaptation to parasitism in nematode-trapping fungi.</title>
        <authorList>
            <person name="Meerupati T."/>
            <person name="Andersson K.M."/>
            <person name="Friman E."/>
            <person name="Kumar D."/>
            <person name="Tunlid A."/>
            <person name="Ahren D."/>
        </authorList>
    </citation>
    <scope>NUCLEOTIDE SEQUENCE [LARGE SCALE GENOMIC DNA]</scope>
    <source>
        <strain evidence="3 4">CBS 200.50</strain>
    </source>
</reference>
<dbReference type="PROSITE" id="PS51379">
    <property type="entry name" value="4FE4S_FER_2"/>
    <property type="match status" value="1"/>
</dbReference>
<protein>
    <recommendedName>
        <fullName evidence="2">4Fe-4S ferredoxin-type domain-containing protein</fullName>
    </recommendedName>
</protein>
<dbReference type="HOGENOM" id="CLU_336798_0_0_1"/>
<feature type="region of interest" description="Disordered" evidence="1">
    <location>
        <begin position="34"/>
        <end position="53"/>
    </location>
</feature>
<dbReference type="AlphaFoldDB" id="S8A7L9"/>
<dbReference type="InterPro" id="IPR017896">
    <property type="entry name" value="4Fe4S_Fe-S-bd"/>
</dbReference>
<dbReference type="EMBL" id="AQGS01000526">
    <property type="protein sequence ID" value="EPS38814.1"/>
    <property type="molecule type" value="Genomic_DNA"/>
</dbReference>